<feature type="compositionally biased region" description="Low complexity" evidence="1">
    <location>
        <begin position="1134"/>
        <end position="1146"/>
    </location>
</feature>
<feature type="region of interest" description="Disordered" evidence="1">
    <location>
        <begin position="732"/>
        <end position="752"/>
    </location>
</feature>
<feature type="compositionally biased region" description="Basic and acidic residues" evidence="1">
    <location>
        <begin position="669"/>
        <end position="678"/>
    </location>
</feature>
<dbReference type="InterPro" id="IPR015943">
    <property type="entry name" value="WD40/YVTN_repeat-like_dom_sf"/>
</dbReference>
<sequence>MSKGMDTINSSGTDQQQHGEDGIATAASLDGRRTLIVRRNGSSIHLLDHTLDTGPIIQHDAQLQSIRAACTPAQSSEHFLVAASSTGAIHLWQEPRSSSSLFIAKRNQSQASTNNSSSWRIHSTLHLDSQEPILTFDLAVRKLATPYRPNPNNGKLAPSPQQSQLVLLVGTPSAISLWSYTQTWTEGSSNALPASWKKEWHRTTPAPVACVSLTQTGSLAAAFIERDTRAIVWSITAPPASSTSGFRTPTSRTSAPHSTADSPDPQEDGPEEPAKQSASQSAIKAATPILSLIDRIEHSRPLVSLQWRHPSEGPSARSDPVLLTHTTDGTARIWATVIDQPLQFRLWSSVLAGHVPRRRRVRPSANTESTSQSAANVPERVFYLGAQEATMAFQAHIWALEKDIMRAELGVEDFELPDNDVHSKATHSQQDQRNREQLINQRKTRLQRSQQIVSEMPDLFLTVMHGTDQASGGTIRITAIANIDRSPPTLLQTFTILHDLLRLPSNESIVSARLVPLLTASGIATLLPRQDGANRATAALVLVTQMGTELIYALTPGLLFEGSPEGLKLKKVRRGTGIEEDDDGDRAALPLCHPKPMKLAILWGEFDLARNAIVELDHRIQDTDPEDLVEVHSLASEESHFLTTRTTEKVLAPTTEEAGTESSETGSEQTHELQERISHYAPKRRIEELEESDVQESLRLMETAQRAKRKVKGLDSYGQKFVTALEQASSEALAKSSAVDSDASPKQRRRRGRLCMAGSEVAWAAHSSQQAKVIQRLEEHHGGRLTWSAASSTSLFLWLRGSPETVRQHAESVARAQYTGTDADDEEEETQHDPTRCSMLYYALGKHKLVLSLWRQASWHPDQKKMITFLSNDFTEERWRTAALKNAFALMSKRKFALAGAFFMLGGSLRDATNVCARNMEDVELAVAVARVAEGRDDGPVLRNVVQTKVLPLAIERRDRGLASLGLGLLGESELEMEVLVTPSLQDFGGQNEKMRNLMGQAAPTASTVEEDDGYDLSALLLYNQLQTRLDKPRPSELVEVLARDAVLRHARQLRRERCDMFALRLILDWRFPSPRPPKSSLSSVQSEETAGAINRGNGTTTAEATPSAAARRPPPAVAASDELSSSLWDSFDTTPQATRQAQPAAERNGGSKVEKEPASTSQGPAPGTETSGTQPVKKTGLGTLMKPVSAAQANQGGTDFDMSAFGF</sequence>
<dbReference type="InterPro" id="IPR022033">
    <property type="entry name" value="Rav1p_C"/>
</dbReference>
<organism evidence="3 4">
    <name type="scientific">Tilletia horrida</name>
    <dbReference type="NCBI Taxonomy" id="155126"/>
    <lineage>
        <taxon>Eukaryota</taxon>
        <taxon>Fungi</taxon>
        <taxon>Dikarya</taxon>
        <taxon>Basidiomycota</taxon>
        <taxon>Ustilaginomycotina</taxon>
        <taxon>Exobasidiomycetes</taxon>
        <taxon>Tilletiales</taxon>
        <taxon>Tilletiaceae</taxon>
        <taxon>Tilletia</taxon>
    </lineage>
</organism>
<feature type="compositionally biased region" description="Low complexity" evidence="1">
    <location>
        <begin position="1100"/>
        <end position="1112"/>
    </location>
</feature>
<evidence type="ECO:0000313" key="4">
    <source>
        <dbReference type="Proteomes" id="UP001176517"/>
    </source>
</evidence>
<feature type="compositionally biased region" description="Polar residues" evidence="1">
    <location>
        <begin position="1159"/>
        <end position="1177"/>
    </location>
</feature>
<feature type="region of interest" description="Disordered" evidence="1">
    <location>
        <begin position="239"/>
        <end position="281"/>
    </location>
</feature>
<proteinExistence type="predicted"/>
<feature type="domain" description="RAVE complex protein Rav1 C-terminal" evidence="2">
    <location>
        <begin position="588"/>
        <end position="1066"/>
    </location>
</feature>
<dbReference type="Proteomes" id="UP001176517">
    <property type="component" value="Unassembled WGS sequence"/>
</dbReference>
<evidence type="ECO:0000313" key="3">
    <source>
        <dbReference type="EMBL" id="KAK0558086.1"/>
    </source>
</evidence>
<keyword evidence="4" id="KW-1185">Reference proteome</keyword>
<feature type="region of interest" description="Disordered" evidence="1">
    <location>
        <begin position="1075"/>
        <end position="1208"/>
    </location>
</feature>
<feature type="compositionally biased region" description="Polar residues" evidence="1">
    <location>
        <begin position="1123"/>
        <end position="1133"/>
    </location>
</feature>
<dbReference type="InterPro" id="IPR036322">
    <property type="entry name" value="WD40_repeat_dom_sf"/>
</dbReference>
<dbReference type="AlphaFoldDB" id="A0AAN6GXN6"/>
<gene>
    <name evidence="3" type="primary">RAV1</name>
    <name evidence="3" type="ORF">OC846_000079</name>
</gene>
<dbReference type="SUPFAM" id="SSF50978">
    <property type="entry name" value="WD40 repeat-like"/>
    <property type="match status" value="1"/>
</dbReference>
<evidence type="ECO:0000256" key="1">
    <source>
        <dbReference type="SAM" id="MobiDB-lite"/>
    </source>
</evidence>
<evidence type="ECO:0000259" key="2">
    <source>
        <dbReference type="Pfam" id="PF12234"/>
    </source>
</evidence>
<name>A0AAN6GXN6_9BASI</name>
<dbReference type="Gene3D" id="2.130.10.10">
    <property type="entry name" value="YVTN repeat-like/Quinoprotein amine dehydrogenase"/>
    <property type="match status" value="1"/>
</dbReference>
<dbReference type="GO" id="GO:0007035">
    <property type="term" value="P:vacuolar acidification"/>
    <property type="evidence" value="ECO:0007669"/>
    <property type="project" value="TreeGrafter"/>
</dbReference>
<dbReference type="EMBL" id="JAPDMZ010000001">
    <property type="protein sequence ID" value="KAK0558086.1"/>
    <property type="molecule type" value="Genomic_DNA"/>
</dbReference>
<reference evidence="3" key="1">
    <citation type="journal article" date="2023" name="PhytoFront">
        <title>Draft Genome Resources of Seven Strains of Tilletia horrida, Causal Agent of Kernel Smut of Rice.</title>
        <authorList>
            <person name="Khanal S."/>
            <person name="Antony Babu S."/>
            <person name="Zhou X.G."/>
        </authorList>
    </citation>
    <scope>NUCLEOTIDE SEQUENCE</scope>
    <source>
        <strain evidence="3">TX6</strain>
    </source>
</reference>
<feature type="compositionally biased region" description="Polar residues" evidence="1">
    <location>
        <begin position="239"/>
        <end position="261"/>
    </location>
</feature>
<protein>
    <submittedName>
        <fullName evidence="3">Regulator of (H+)-ATPase in vacuolar membrane</fullName>
    </submittedName>
</protein>
<accession>A0AAN6GXN6</accession>
<dbReference type="PANTHER" id="PTHR13950:SF9">
    <property type="entry name" value="RABCONNECTIN-3A"/>
    <property type="match status" value="1"/>
</dbReference>
<dbReference type="GO" id="GO:0043291">
    <property type="term" value="C:RAVE complex"/>
    <property type="evidence" value="ECO:0007669"/>
    <property type="project" value="TreeGrafter"/>
</dbReference>
<dbReference type="Pfam" id="PF12234">
    <property type="entry name" value="Rav1p_C"/>
    <property type="match status" value="1"/>
</dbReference>
<feature type="compositionally biased region" description="Low complexity" evidence="1">
    <location>
        <begin position="654"/>
        <end position="668"/>
    </location>
</feature>
<dbReference type="PANTHER" id="PTHR13950">
    <property type="entry name" value="RABCONNECTIN-RELATED"/>
    <property type="match status" value="1"/>
</dbReference>
<feature type="region of interest" description="Disordered" evidence="1">
    <location>
        <begin position="642"/>
        <end position="684"/>
    </location>
</feature>
<comment type="caution">
    <text evidence="3">The sequence shown here is derived from an EMBL/GenBank/DDBJ whole genome shotgun (WGS) entry which is preliminary data.</text>
</comment>
<dbReference type="InterPro" id="IPR052208">
    <property type="entry name" value="DmX-like/RAVE_component"/>
</dbReference>